<dbReference type="RefSeq" id="WP_173300665.1">
    <property type="nucleotide sequence ID" value="NZ_JABRWQ010000003.1"/>
</dbReference>
<gene>
    <name evidence="2" type="ORF">HNV10_07210</name>
</gene>
<accession>A0ABX2E3E1</accession>
<protein>
    <submittedName>
        <fullName evidence="2">LUD domain-containing protein</fullName>
    </submittedName>
</protein>
<evidence type="ECO:0000259" key="1">
    <source>
        <dbReference type="Pfam" id="PF02589"/>
    </source>
</evidence>
<dbReference type="Gene3D" id="3.40.50.10420">
    <property type="entry name" value="NagB/RpiA/CoA transferase-like"/>
    <property type="match status" value="1"/>
</dbReference>
<evidence type="ECO:0000313" key="2">
    <source>
        <dbReference type="EMBL" id="NRD23023.1"/>
    </source>
</evidence>
<dbReference type="SUPFAM" id="SSF100950">
    <property type="entry name" value="NagB/RpiA/CoA transferase-like"/>
    <property type="match status" value="1"/>
</dbReference>
<evidence type="ECO:0000313" key="3">
    <source>
        <dbReference type="Proteomes" id="UP000805085"/>
    </source>
</evidence>
<reference evidence="2 3" key="1">
    <citation type="journal article" date="2015" name="Int. J. Syst. Evol. Microbiol.">
        <title>Winogradskyella litoriviva sp. nov., isolated from coastal seawater.</title>
        <authorList>
            <person name="Nedashkovskaya O.I."/>
            <person name="Kukhlevskiy A.D."/>
            <person name="Zhukova N.V."/>
            <person name="Kim S.J."/>
            <person name="Rhee S.K."/>
            <person name="Mikhailov V.V."/>
        </authorList>
    </citation>
    <scope>NUCLEOTIDE SEQUENCE [LARGE SCALE GENOMIC DNA]</scope>
    <source>
        <strain evidence="2 3">KMM6491</strain>
    </source>
</reference>
<dbReference type="PANTHER" id="PTHR43682">
    <property type="entry name" value="LACTATE UTILIZATION PROTEIN C"/>
    <property type="match status" value="1"/>
</dbReference>
<dbReference type="InterPro" id="IPR003741">
    <property type="entry name" value="LUD_dom"/>
</dbReference>
<organism evidence="2 3">
    <name type="scientific">Winogradskyella litoriviva</name>
    <dbReference type="NCBI Taxonomy" id="1220182"/>
    <lineage>
        <taxon>Bacteria</taxon>
        <taxon>Pseudomonadati</taxon>
        <taxon>Bacteroidota</taxon>
        <taxon>Flavobacteriia</taxon>
        <taxon>Flavobacteriales</taxon>
        <taxon>Flavobacteriaceae</taxon>
        <taxon>Winogradskyella</taxon>
    </lineage>
</organism>
<dbReference type="Pfam" id="PF02589">
    <property type="entry name" value="LUD_dom"/>
    <property type="match status" value="1"/>
</dbReference>
<dbReference type="InterPro" id="IPR037171">
    <property type="entry name" value="NagB/RpiA_transferase-like"/>
</dbReference>
<dbReference type="EMBL" id="JABRWQ010000003">
    <property type="protein sequence ID" value="NRD23023.1"/>
    <property type="molecule type" value="Genomic_DNA"/>
</dbReference>
<dbReference type="InterPro" id="IPR024185">
    <property type="entry name" value="FTHF_cligase-like_sf"/>
</dbReference>
<sequence length="205" mass="22476">MKTLMNGTKKEIKMGREAILQSIKKNKPEALPMPIIDESAFYEDIDLLNAFKSNIALVGGTIKEIDVAQIDNELKTIYPKANHIVSATSKSTLGTIPFSKETDPHLFKDIDLAIVEGEIGVSENGAVWVSNTNSLVRALPFITNDLVIILNKSKICIHMLHAYDLIKDRDRDFGVFISGPSKTADIEQCLVVGAHGAMSLTVLLI</sequence>
<proteinExistence type="predicted"/>
<feature type="domain" description="LUD" evidence="1">
    <location>
        <begin position="56"/>
        <end position="205"/>
    </location>
</feature>
<dbReference type="Proteomes" id="UP000805085">
    <property type="component" value="Unassembled WGS sequence"/>
</dbReference>
<comment type="caution">
    <text evidence="2">The sequence shown here is derived from an EMBL/GenBank/DDBJ whole genome shotgun (WGS) entry which is preliminary data.</text>
</comment>
<name>A0ABX2E3E1_9FLAO</name>
<dbReference type="PANTHER" id="PTHR43682:SF1">
    <property type="entry name" value="LACTATE UTILIZATION PROTEIN C"/>
    <property type="match status" value="1"/>
</dbReference>
<keyword evidence="3" id="KW-1185">Reference proteome</keyword>